<comment type="caution">
    <text evidence="2">The sequence shown here is derived from an EMBL/GenBank/DDBJ whole genome shotgun (WGS) entry which is preliminary data.</text>
</comment>
<dbReference type="Pfam" id="PF09274">
    <property type="entry name" value="ParG"/>
    <property type="match status" value="1"/>
</dbReference>
<dbReference type="EMBL" id="JAHHIF010000095">
    <property type="protein sequence ID" value="MBW4549371.1"/>
    <property type="molecule type" value="Genomic_DNA"/>
</dbReference>
<protein>
    <submittedName>
        <fullName evidence="2">Uncharacterized protein</fullName>
    </submittedName>
</protein>
<accession>A0A951PUD7</accession>
<evidence type="ECO:0000256" key="1">
    <source>
        <dbReference type="SAM" id="MobiDB-lite"/>
    </source>
</evidence>
<dbReference type="Proteomes" id="UP000753908">
    <property type="component" value="Unassembled WGS sequence"/>
</dbReference>
<reference evidence="2" key="1">
    <citation type="submission" date="2021-05" db="EMBL/GenBank/DDBJ databases">
        <authorList>
            <person name="Pietrasiak N."/>
            <person name="Ward R."/>
            <person name="Stajich J.E."/>
            <person name="Kurbessoian T."/>
        </authorList>
    </citation>
    <scope>NUCLEOTIDE SEQUENCE</scope>
    <source>
        <strain evidence="2">CPER-KK1</strain>
    </source>
</reference>
<organism evidence="2 3">
    <name type="scientific">Symplocastrum torsivum CPER-KK1</name>
    <dbReference type="NCBI Taxonomy" id="450513"/>
    <lineage>
        <taxon>Bacteria</taxon>
        <taxon>Bacillati</taxon>
        <taxon>Cyanobacteriota</taxon>
        <taxon>Cyanophyceae</taxon>
        <taxon>Oscillatoriophycideae</taxon>
        <taxon>Oscillatoriales</taxon>
        <taxon>Microcoleaceae</taxon>
        <taxon>Symplocastrum</taxon>
    </lineage>
</organism>
<evidence type="ECO:0000313" key="2">
    <source>
        <dbReference type="EMBL" id="MBW4549371.1"/>
    </source>
</evidence>
<dbReference type="InterPro" id="IPR013321">
    <property type="entry name" value="Arc_rbn_hlx_hlx"/>
</dbReference>
<feature type="region of interest" description="Disordered" evidence="1">
    <location>
        <begin position="45"/>
        <end position="69"/>
    </location>
</feature>
<proteinExistence type="predicted"/>
<sequence length="69" mass="7668">MLSESKQVSVKIYLPEDLRARFKSACALQKVSMNQILLDFVEDWTTNNEKPKQPPDSGSGKGKGKGVNE</sequence>
<reference evidence="2" key="2">
    <citation type="journal article" date="2022" name="Microbiol. Resour. Announc.">
        <title>Metagenome Sequencing to Explore Phylogenomics of Terrestrial Cyanobacteria.</title>
        <authorList>
            <person name="Ward R.D."/>
            <person name="Stajich J.E."/>
            <person name="Johansen J.R."/>
            <person name="Huntemann M."/>
            <person name="Clum A."/>
            <person name="Foster B."/>
            <person name="Foster B."/>
            <person name="Roux S."/>
            <person name="Palaniappan K."/>
            <person name="Varghese N."/>
            <person name="Mukherjee S."/>
            <person name="Reddy T.B.K."/>
            <person name="Daum C."/>
            <person name="Copeland A."/>
            <person name="Chen I.A."/>
            <person name="Ivanova N.N."/>
            <person name="Kyrpides N.C."/>
            <person name="Shapiro N."/>
            <person name="Eloe-Fadrosh E.A."/>
            <person name="Pietrasiak N."/>
        </authorList>
    </citation>
    <scope>NUCLEOTIDE SEQUENCE</scope>
    <source>
        <strain evidence="2">CPER-KK1</strain>
    </source>
</reference>
<dbReference type="AlphaFoldDB" id="A0A951PUD7"/>
<gene>
    <name evidence="2" type="ORF">KME25_33950</name>
</gene>
<dbReference type="InterPro" id="IPR015354">
    <property type="entry name" value="DNA_partition_ParG"/>
</dbReference>
<dbReference type="Gene3D" id="1.10.1220.10">
    <property type="entry name" value="Met repressor-like"/>
    <property type="match status" value="1"/>
</dbReference>
<evidence type="ECO:0000313" key="3">
    <source>
        <dbReference type="Proteomes" id="UP000753908"/>
    </source>
</evidence>
<name>A0A951PUD7_9CYAN</name>
<dbReference type="InterPro" id="IPR010985">
    <property type="entry name" value="Ribbon_hlx_hlx"/>
</dbReference>
<dbReference type="SUPFAM" id="SSF47598">
    <property type="entry name" value="Ribbon-helix-helix"/>
    <property type="match status" value="1"/>
</dbReference>
<dbReference type="GO" id="GO:0006355">
    <property type="term" value="P:regulation of DNA-templated transcription"/>
    <property type="evidence" value="ECO:0007669"/>
    <property type="project" value="InterPro"/>
</dbReference>